<feature type="chain" id="PRO_5045874249" evidence="1">
    <location>
        <begin position="19"/>
        <end position="364"/>
    </location>
</feature>
<proteinExistence type="predicted"/>
<gene>
    <name evidence="2" type="ORF">H7U35_11800</name>
</gene>
<dbReference type="CDD" id="cd13120">
    <property type="entry name" value="BF2867_like_N"/>
    <property type="match status" value="1"/>
</dbReference>
<dbReference type="EMBL" id="JACLYZ010000030">
    <property type="protein sequence ID" value="MBM6735893.1"/>
    <property type="molecule type" value="Genomic_DNA"/>
</dbReference>
<feature type="signal peptide" evidence="1">
    <location>
        <begin position="1"/>
        <end position="18"/>
    </location>
</feature>
<keyword evidence="1" id="KW-0732">Signal</keyword>
<accession>A0ABS2E2R4</accession>
<reference evidence="2 3" key="1">
    <citation type="journal article" date="2021" name="Sci. Rep.">
        <title>The distribution of antibiotic resistance genes in chicken gut microbiota commensals.</title>
        <authorList>
            <person name="Juricova H."/>
            <person name="Matiasovicova J."/>
            <person name="Kubasova T."/>
            <person name="Cejkova D."/>
            <person name="Rychlik I."/>
        </authorList>
    </citation>
    <scope>NUCLEOTIDE SEQUENCE [LARGE SCALE GENOMIC DNA]</scope>
    <source>
        <strain evidence="2 3">An772</strain>
    </source>
</reference>
<organism evidence="2 3">
    <name type="scientific">Mediterranea massiliensis</name>
    <dbReference type="NCBI Taxonomy" id="1841865"/>
    <lineage>
        <taxon>Bacteria</taxon>
        <taxon>Pseudomonadati</taxon>
        <taxon>Bacteroidota</taxon>
        <taxon>Bacteroidia</taxon>
        <taxon>Bacteroidales</taxon>
        <taxon>Bacteroidaceae</taxon>
        <taxon>Mediterranea</taxon>
    </lineage>
</organism>
<evidence type="ECO:0000313" key="2">
    <source>
        <dbReference type="EMBL" id="MBM6735893.1"/>
    </source>
</evidence>
<dbReference type="InterPro" id="IPR025049">
    <property type="entry name" value="Mfa-like_1"/>
</dbReference>
<evidence type="ECO:0000313" key="3">
    <source>
        <dbReference type="Proteomes" id="UP000766986"/>
    </source>
</evidence>
<keyword evidence="3" id="KW-1185">Reference proteome</keyword>
<dbReference type="Pfam" id="PF13149">
    <property type="entry name" value="Mfa_like_1"/>
    <property type="match status" value="1"/>
</dbReference>
<dbReference type="Proteomes" id="UP000766986">
    <property type="component" value="Unassembled WGS sequence"/>
</dbReference>
<dbReference type="PROSITE" id="PS51257">
    <property type="entry name" value="PROKAR_LIPOPROTEIN"/>
    <property type="match status" value="1"/>
</dbReference>
<dbReference type="RefSeq" id="WP_205096091.1">
    <property type="nucleotide sequence ID" value="NZ_JACLYZ010000030.1"/>
</dbReference>
<evidence type="ECO:0000256" key="1">
    <source>
        <dbReference type="SAM" id="SignalP"/>
    </source>
</evidence>
<comment type="caution">
    <text evidence="2">The sequence shown here is derived from an EMBL/GenBank/DDBJ whole genome shotgun (WGS) entry which is preliminary data.</text>
</comment>
<name>A0ABS2E2R4_9BACT</name>
<protein>
    <submittedName>
        <fullName evidence="2">Fimbrillin family protein</fullName>
    </submittedName>
</protein>
<sequence length="364" mass="38766">MKKSIFGLAAMAVAVSMASCSLDEVMEQPAEQAIGFSSFVGKPTKSLTELIKPDGTPDAGQAALTDFWVFGNYGTKDGGTYDNVVFTNEKVTVSSSSFTNVGPATAANNKYWVADKDYMFAAYSNGNTQLTTTSAVSFGTDGHITITDYVAGDNDLILATPAKVPTDVTIASQPSAVPLTFSHLLSQVAFEFKNGFTNGYKVKITGLKFSVNNKATYSYKTNAYLWTLASPASNADKSYTVNSGNAFAKTDGDKTSEYNFIIPQSNKYIKASFTVEVSDDKGTVVATKEYKEATAVPLATGTSTTPSGAAENTWVSGYKYKYTATIDANVLGDVMFPIQFTVTKVDDWSTASPDTGLDLDGNSN</sequence>